<dbReference type="EMBL" id="KI925457">
    <property type="protein sequence ID" value="ETW83060.1"/>
    <property type="molecule type" value="Genomic_DNA"/>
</dbReference>
<dbReference type="InterPro" id="IPR053000">
    <property type="entry name" value="WSS1-like_metalloprotease"/>
</dbReference>
<dbReference type="PANTHER" id="PTHR46622">
    <property type="entry name" value="DNA-DEPENDENT METALLOPROTEASE WSS1"/>
    <property type="match status" value="1"/>
</dbReference>
<dbReference type="STRING" id="747525.W4KCJ1"/>
<dbReference type="GO" id="GO:0005634">
    <property type="term" value="C:nucleus"/>
    <property type="evidence" value="ECO:0007669"/>
    <property type="project" value="TreeGrafter"/>
</dbReference>
<feature type="region of interest" description="Disordered" evidence="5">
    <location>
        <begin position="309"/>
        <end position="340"/>
    </location>
</feature>
<feature type="domain" description="WLM" evidence="7">
    <location>
        <begin position="8"/>
        <end position="284"/>
    </location>
</feature>
<dbReference type="OrthoDB" id="447842at2759"/>
<protein>
    <recommendedName>
        <fullName evidence="10">WLM domain-containing protein</fullName>
    </recommendedName>
</protein>
<feature type="domain" description="RanBP2-type" evidence="6">
    <location>
        <begin position="493"/>
        <end position="523"/>
    </location>
</feature>
<feature type="compositionally biased region" description="Polar residues" evidence="5">
    <location>
        <begin position="390"/>
        <end position="410"/>
    </location>
</feature>
<dbReference type="GO" id="GO:0008270">
    <property type="term" value="F:zinc ion binding"/>
    <property type="evidence" value="ECO:0007669"/>
    <property type="project" value="UniProtKB-KW"/>
</dbReference>
<sequence>MVHHRINTSEPIPNPHINFITALPMPRPEDQERARQLLRALAAQVKPVMKTHGFVVNSLEEYEHNSVFAGRNWESGEVVELVLRRPDSTFQPTPWLMSTLCHELAHIKVGSRPLSVHPSIADTKSTKHMNHGPAFQALWSRLRTEVRALQQKGYYGDGYWSSGTRLADAARVQGDGLEAGDLPEYMVSKLLDLPGASRPISEPFCKFGANTAPGPSTHTGAQTARKRRAGTRVTTAGAFAGGGRALNADIGNEEDKKAGAGFRKQATSKRARAERALAAERRIQALKGHGKSITTIMRMAHLIAFLQSETPPPELEGDPEGSGSESDGTEELRETDQDRRRTMLDSMESSDLDGLKSGTLDDCWRDFILPKSTKPRTGPPPAEAEANLKGRQTATAGPSSLPDTDTRQGTPSKPSAARARSGAPAAKKRRGIGNIVLDEVEYRKKESLGLAATGNARTLGNAPHNPPSRSGGDPGCAGSNSDAVNGSRERNAESSLAWSCLVCTLDNEADHLACSACGTPKGTHHWEGDHA</sequence>
<proteinExistence type="predicted"/>
<dbReference type="Gene3D" id="4.10.1060.10">
    <property type="entry name" value="Zinc finger, RanBP2-type"/>
    <property type="match status" value="1"/>
</dbReference>
<dbReference type="HOGENOM" id="CLU_040077_0_0_1"/>
<evidence type="ECO:0000256" key="4">
    <source>
        <dbReference type="PROSITE-ProRule" id="PRU00322"/>
    </source>
</evidence>
<feature type="compositionally biased region" description="Basic and acidic residues" evidence="5">
    <location>
        <begin position="330"/>
        <end position="340"/>
    </location>
</feature>
<dbReference type="GeneID" id="20676074"/>
<name>W4KCJ1_HETIT</name>
<gene>
    <name evidence="8" type="ORF">HETIRDRAFT_450748</name>
</gene>
<keyword evidence="3" id="KW-0862">Zinc</keyword>
<keyword evidence="9" id="KW-1185">Reference proteome</keyword>
<feature type="compositionally biased region" description="Low complexity" evidence="5">
    <location>
        <begin position="411"/>
        <end position="425"/>
    </location>
</feature>
<evidence type="ECO:0000256" key="2">
    <source>
        <dbReference type="ARBA" id="ARBA00022771"/>
    </source>
</evidence>
<organism evidence="8 9">
    <name type="scientific">Heterobasidion irregulare (strain TC 32-1)</name>
    <dbReference type="NCBI Taxonomy" id="747525"/>
    <lineage>
        <taxon>Eukaryota</taxon>
        <taxon>Fungi</taxon>
        <taxon>Dikarya</taxon>
        <taxon>Basidiomycota</taxon>
        <taxon>Agaricomycotina</taxon>
        <taxon>Agaricomycetes</taxon>
        <taxon>Russulales</taxon>
        <taxon>Bondarzewiaceae</taxon>
        <taxon>Heterobasidion</taxon>
        <taxon>Heterobasidion annosum species complex</taxon>
    </lineage>
</organism>
<evidence type="ECO:0000259" key="7">
    <source>
        <dbReference type="PROSITE" id="PS51397"/>
    </source>
</evidence>
<dbReference type="InterPro" id="IPR001876">
    <property type="entry name" value="Znf_RanBP2"/>
</dbReference>
<keyword evidence="1" id="KW-0479">Metal-binding</keyword>
<dbReference type="Pfam" id="PF08325">
    <property type="entry name" value="WLM"/>
    <property type="match status" value="1"/>
</dbReference>
<dbReference type="Pfam" id="PF00641">
    <property type="entry name" value="Zn_ribbon_RanBP"/>
    <property type="match status" value="1"/>
</dbReference>
<evidence type="ECO:0000259" key="6">
    <source>
        <dbReference type="PROSITE" id="PS50199"/>
    </source>
</evidence>
<dbReference type="PANTHER" id="PTHR46622:SF1">
    <property type="entry name" value="DNA-DEPENDENT METALLOPROTEASE WSS1"/>
    <property type="match status" value="1"/>
</dbReference>
<dbReference type="InParanoid" id="W4KCJ1"/>
<dbReference type="PROSITE" id="PS51397">
    <property type="entry name" value="WLM"/>
    <property type="match status" value="1"/>
</dbReference>
<evidence type="ECO:0000256" key="3">
    <source>
        <dbReference type="ARBA" id="ARBA00022833"/>
    </source>
</evidence>
<feature type="region of interest" description="Disordered" evidence="5">
    <location>
        <begin position="453"/>
        <end position="490"/>
    </location>
</feature>
<accession>W4KCJ1</accession>
<reference evidence="8 9" key="1">
    <citation type="journal article" date="2012" name="New Phytol.">
        <title>Insight into trade-off between wood decay and parasitism from the genome of a fungal forest pathogen.</title>
        <authorList>
            <person name="Olson A."/>
            <person name="Aerts A."/>
            <person name="Asiegbu F."/>
            <person name="Belbahri L."/>
            <person name="Bouzid O."/>
            <person name="Broberg A."/>
            <person name="Canback B."/>
            <person name="Coutinho P.M."/>
            <person name="Cullen D."/>
            <person name="Dalman K."/>
            <person name="Deflorio G."/>
            <person name="van Diepen L.T."/>
            <person name="Dunand C."/>
            <person name="Duplessis S."/>
            <person name="Durling M."/>
            <person name="Gonthier P."/>
            <person name="Grimwood J."/>
            <person name="Fossdal C.G."/>
            <person name="Hansson D."/>
            <person name="Henrissat B."/>
            <person name="Hietala A."/>
            <person name="Himmelstrand K."/>
            <person name="Hoffmeister D."/>
            <person name="Hogberg N."/>
            <person name="James T.Y."/>
            <person name="Karlsson M."/>
            <person name="Kohler A."/>
            <person name="Kues U."/>
            <person name="Lee Y.H."/>
            <person name="Lin Y.C."/>
            <person name="Lind M."/>
            <person name="Lindquist E."/>
            <person name="Lombard V."/>
            <person name="Lucas S."/>
            <person name="Lunden K."/>
            <person name="Morin E."/>
            <person name="Murat C."/>
            <person name="Park J."/>
            <person name="Raffaello T."/>
            <person name="Rouze P."/>
            <person name="Salamov A."/>
            <person name="Schmutz J."/>
            <person name="Solheim H."/>
            <person name="Stahlberg J."/>
            <person name="Velez H."/>
            <person name="de Vries R.P."/>
            <person name="Wiebenga A."/>
            <person name="Woodward S."/>
            <person name="Yakovlev I."/>
            <person name="Garbelotto M."/>
            <person name="Martin F."/>
            <person name="Grigoriev I.V."/>
            <person name="Stenlid J."/>
        </authorList>
    </citation>
    <scope>NUCLEOTIDE SEQUENCE [LARGE SCALE GENOMIC DNA]</scope>
    <source>
        <strain evidence="8 9">TC 32-1</strain>
    </source>
</reference>
<dbReference type="PROSITE" id="PS50199">
    <property type="entry name" value="ZF_RANBP2_2"/>
    <property type="match status" value="1"/>
</dbReference>
<dbReference type="AlphaFoldDB" id="W4KCJ1"/>
<dbReference type="GO" id="GO:0008237">
    <property type="term" value="F:metallopeptidase activity"/>
    <property type="evidence" value="ECO:0007669"/>
    <property type="project" value="TreeGrafter"/>
</dbReference>
<dbReference type="InterPro" id="IPR013536">
    <property type="entry name" value="WLM_dom"/>
</dbReference>
<evidence type="ECO:0008006" key="10">
    <source>
        <dbReference type="Google" id="ProtNLM"/>
    </source>
</evidence>
<dbReference type="PROSITE" id="PS01358">
    <property type="entry name" value="ZF_RANBP2_1"/>
    <property type="match status" value="1"/>
</dbReference>
<evidence type="ECO:0000256" key="1">
    <source>
        <dbReference type="ARBA" id="ARBA00022723"/>
    </source>
</evidence>
<dbReference type="Proteomes" id="UP000030671">
    <property type="component" value="Unassembled WGS sequence"/>
</dbReference>
<evidence type="ECO:0000313" key="9">
    <source>
        <dbReference type="Proteomes" id="UP000030671"/>
    </source>
</evidence>
<dbReference type="SMART" id="SM00547">
    <property type="entry name" value="ZnF_RBZ"/>
    <property type="match status" value="1"/>
</dbReference>
<evidence type="ECO:0000256" key="5">
    <source>
        <dbReference type="SAM" id="MobiDB-lite"/>
    </source>
</evidence>
<feature type="region of interest" description="Disordered" evidence="5">
    <location>
        <begin position="370"/>
        <end position="430"/>
    </location>
</feature>
<evidence type="ECO:0000313" key="8">
    <source>
        <dbReference type="EMBL" id="ETW83060.1"/>
    </source>
</evidence>
<dbReference type="RefSeq" id="XP_009545344.1">
    <property type="nucleotide sequence ID" value="XM_009547049.1"/>
</dbReference>
<dbReference type="eggNOG" id="KOG4842">
    <property type="taxonomic scope" value="Eukaryota"/>
</dbReference>
<dbReference type="GO" id="GO:0006281">
    <property type="term" value="P:DNA repair"/>
    <property type="evidence" value="ECO:0007669"/>
    <property type="project" value="TreeGrafter"/>
</dbReference>
<dbReference type="KEGG" id="hir:HETIRDRAFT_450748"/>
<keyword evidence="2 4" id="KW-0863">Zinc-finger</keyword>